<evidence type="ECO:0000313" key="2">
    <source>
        <dbReference type="EMBL" id="TXJ57686.1"/>
    </source>
</evidence>
<feature type="region of interest" description="Disordered" evidence="1">
    <location>
        <begin position="57"/>
        <end position="86"/>
    </location>
</feature>
<feature type="compositionally biased region" description="Basic and acidic residues" evidence="1">
    <location>
        <begin position="75"/>
        <end position="86"/>
    </location>
</feature>
<proteinExistence type="predicted"/>
<reference evidence="2 3" key="1">
    <citation type="journal article" date="1992" name="Lakartidningen">
        <title>[Penicillin V and not amoxicillin is the first choice preparation in acute otitis].</title>
        <authorList>
            <person name="Kamme C."/>
            <person name="Lundgren K."/>
            <person name="Prellner K."/>
        </authorList>
    </citation>
    <scope>NUCLEOTIDE SEQUENCE [LARGE SCALE GENOMIC DNA]</scope>
    <source>
        <strain evidence="2 3">PC2777IV</strain>
    </source>
</reference>
<protein>
    <submittedName>
        <fullName evidence="2">Uncharacterized protein</fullName>
    </submittedName>
</protein>
<comment type="caution">
    <text evidence="2">The sequence shown here is derived from an EMBL/GenBank/DDBJ whole genome shotgun (WGS) entry which is preliminary data.</text>
</comment>
<gene>
    <name evidence="2" type="ORF">EPJ67_03270</name>
</gene>
<evidence type="ECO:0000256" key="1">
    <source>
        <dbReference type="SAM" id="MobiDB-lite"/>
    </source>
</evidence>
<dbReference type="Proteomes" id="UP000325013">
    <property type="component" value="Unassembled WGS sequence"/>
</dbReference>
<evidence type="ECO:0000313" key="3">
    <source>
        <dbReference type="Proteomes" id="UP000325013"/>
    </source>
</evidence>
<feature type="compositionally biased region" description="Acidic residues" evidence="1">
    <location>
        <begin position="65"/>
        <end position="74"/>
    </location>
</feature>
<sequence length="121" mass="14190">MQKLRNKYFEIDKKAIATEEELLIAEKKTIERKKNSKLALLKSIDKGSDTITFEFIPPKNKNERDDIDDIYDDENGTKENDIDKKDRDFKPKDKVLIEEKDKLNSRTIYGEVATLKPDKKI</sequence>
<dbReference type="EMBL" id="SAYJ01000011">
    <property type="protein sequence ID" value="TXJ57686.1"/>
    <property type="molecule type" value="Genomic_DNA"/>
</dbReference>
<dbReference type="AlphaFoldDB" id="A0A5C8G723"/>
<accession>A0A5C8G723</accession>
<name>A0A5C8G723_9SPIR</name>
<dbReference type="RefSeq" id="WP_147528271.1">
    <property type="nucleotide sequence ID" value="NZ_SAYJ01000011.1"/>
</dbReference>
<organism evidence="2 3">
    <name type="scientific">Brachyspira aalborgi</name>
    <dbReference type="NCBI Taxonomy" id="29522"/>
    <lineage>
        <taxon>Bacteria</taxon>
        <taxon>Pseudomonadati</taxon>
        <taxon>Spirochaetota</taxon>
        <taxon>Spirochaetia</taxon>
        <taxon>Brachyspirales</taxon>
        <taxon>Brachyspiraceae</taxon>
        <taxon>Brachyspira</taxon>
    </lineage>
</organism>